<dbReference type="InterPro" id="IPR039425">
    <property type="entry name" value="RNA_pol_sigma-70-like"/>
</dbReference>
<keyword evidence="4" id="KW-0238">DNA-binding</keyword>
<dbReference type="PANTHER" id="PTHR43133">
    <property type="entry name" value="RNA POLYMERASE ECF-TYPE SIGMA FACTO"/>
    <property type="match status" value="1"/>
</dbReference>
<evidence type="ECO:0000256" key="5">
    <source>
        <dbReference type="ARBA" id="ARBA00023163"/>
    </source>
</evidence>
<reference evidence="7" key="1">
    <citation type="submission" date="2018-05" db="EMBL/GenBank/DDBJ databases">
        <authorList>
            <person name="Lanie J.A."/>
            <person name="Ng W.-L."/>
            <person name="Kazmierczak K.M."/>
            <person name="Andrzejewski T.M."/>
            <person name="Davidsen T.M."/>
            <person name="Wayne K.J."/>
            <person name="Tettelin H."/>
            <person name="Glass J.I."/>
            <person name="Rusch D."/>
            <person name="Podicherti R."/>
            <person name="Tsui H.-C.T."/>
            <person name="Winkler M.E."/>
        </authorList>
    </citation>
    <scope>NUCLEOTIDE SEQUENCE</scope>
</reference>
<dbReference type="InterPro" id="IPR014284">
    <property type="entry name" value="RNA_pol_sigma-70_dom"/>
</dbReference>
<evidence type="ECO:0000313" key="7">
    <source>
        <dbReference type="EMBL" id="SUZ64097.1"/>
    </source>
</evidence>
<dbReference type="SUPFAM" id="SSF88946">
    <property type="entry name" value="Sigma2 domain of RNA polymerase sigma factors"/>
    <property type="match status" value="1"/>
</dbReference>
<dbReference type="InterPro" id="IPR013324">
    <property type="entry name" value="RNA_pol_sigma_r3/r4-like"/>
</dbReference>
<keyword evidence="5" id="KW-0804">Transcription</keyword>
<dbReference type="Gene3D" id="1.10.10.10">
    <property type="entry name" value="Winged helix-like DNA-binding domain superfamily/Winged helix DNA-binding domain"/>
    <property type="match status" value="1"/>
</dbReference>
<evidence type="ECO:0000256" key="1">
    <source>
        <dbReference type="ARBA" id="ARBA00010641"/>
    </source>
</evidence>
<dbReference type="Pfam" id="PF08281">
    <property type="entry name" value="Sigma70_r4_2"/>
    <property type="match status" value="1"/>
</dbReference>
<dbReference type="PANTHER" id="PTHR43133:SF50">
    <property type="entry name" value="ECF RNA POLYMERASE SIGMA FACTOR SIGM"/>
    <property type="match status" value="1"/>
</dbReference>
<organism evidence="7">
    <name type="scientific">marine metagenome</name>
    <dbReference type="NCBI Taxonomy" id="408172"/>
    <lineage>
        <taxon>unclassified sequences</taxon>
        <taxon>metagenomes</taxon>
        <taxon>ecological metagenomes</taxon>
    </lineage>
</organism>
<dbReference type="SUPFAM" id="SSF88659">
    <property type="entry name" value="Sigma3 and sigma4 domains of RNA polymerase sigma factors"/>
    <property type="match status" value="1"/>
</dbReference>
<dbReference type="Gene3D" id="1.10.1740.10">
    <property type="match status" value="1"/>
</dbReference>
<keyword evidence="3" id="KW-0731">Sigma factor</keyword>
<evidence type="ECO:0000256" key="3">
    <source>
        <dbReference type="ARBA" id="ARBA00023082"/>
    </source>
</evidence>
<dbReference type="InterPro" id="IPR013249">
    <property type="entry name" value="RNA_pol_sigma70_r4_t2"/>
</dbReference>
<dbReference type="InterPro" id="IPR036388">
    <property type="entry name" value="WH-like_DNA-bd_sf"/>
</dbReference>
<evidence type="ECO:0000259" key="6">
    <source>
        <dbReference type="Pfam" id="PF08281"/>
    </source>
</evidence>
<keyword evidence="2" id="KW-0805">Transcription regulation</keyword>
<dbReference type="GO" id="GO:0016987">
    <property type="term" value="F:sigma factor activity"/>
    <property type="evidence" value="ECO:0007669"/>
    <property type="project" value="UniProtKB-KW"/>
</dbReference>
<dbReference type="GO" id="GO:0006352">
    <property type="term" value="P:DNA-templated transcription initiation"/>
    <property type="evidence" value="ECO:0007669"/>
    <property type="project" value="InterPro"/>
</dbReference>
<dbReference type="CDD" id="cd06171">
    <property type="entry name" value="Sigma70_r4"/>
    <property type="match status" value="1"/>
</dbReference>
<protein>
    <recommendedName>
        <fullName evidence="6">RNA polymerase sigma factor 70 region 4 type 2 domain-containing protein</fullName>
    </recommendedName>
</protein>
<comment type="similarity">
    <text evidence="1">Belongs to the sigma-70 factor family. ECF subfamily.</text>
</comment>
<gene>
    <name evidence="7" type="ORF">METZ01_LOCUS16951</name>
</gene>
<name>A0A381PCV2_9ZZZZ</name>
<evidence type="ECO:0000256" key="2">
    <source>
        <dbReference type="ARBA" id="ARBA00023015"/>
    </source>
</evidence>
<dbReference type="InterPro" id="IPR013325">
    <property type="entry name" value="RNA_pol_sigma_r2"/>
</dbReference>
<proteinExistence type="inferred from homology"/>
<dbReference type="EMBL" id="UINC01000928">
    <property type="protein sequence ID" value="SUZ64097.1"/>
    <property type="molecule type" value="Genomic_DNA"/>
</dbReference>
<dbReference type="GO" id="GO:0003677">
    <property type="term" value="F:DNA binding"/>
    <property type="evidence" value="ECO:0007669"/>
    <property type="project" value="UniProtKB-KW"/>
</dbReference>
<feature type="domain" description="RNA polymerase sigma factor 70 region 4 type 2" evidence="6">
    <location>
        <begin position="127"/>
        <end position="178"/>
    </location>
</feature>
<evidence type="ECO:0000256" key="4">
    <source>
        <dbReference type="ARBA" id="ARBA00023125"/>
    </source>
</evidence>
<sequence>MFIETEGNRVGDDPSHDVAAVRRRPEGANDPAVEFDRFYVQNRDQIARALSLSLRNPDLGAEAADEAFVRACQRWAEVSTYANPQGWVYRVAMNWARSWLRRARRELEKRPLLVKSELTEDQVLDVDLERALEGLSPAHRTVVVARFFMDWSVEETADALGIRPGTVKSRLSRALDQLADELQETPVLRSAITREDIHHEP</sequence>
<dbReference type="AlphaFoldDB" id="A0A381PCV2"/>
<accession>A0A381PCV2</accession>
<dbReference type="NCBIfam" id="TIGR02937">
    <property type="entry name" value="sigma70-ECF"/>
    <property type="match status" value="1"/>
</dbReference>